<evidence type="ECO:0000313" key="2">
    <source>
        <dbReference type="Proteomes" id="UP000036790"/>
    </source>
</evidence>
<reference evidence="1 2" key="2">
    <citation type="submission" date="2015-09" db="EMBL/GenBank/DDBJ databases">
        <title>Draft genome sequence of Xanthomonas oryzae pv. USA str. X11-5A.</title>
        <authorList>
            <person name="Knight B.M."/>
            <person name="Roberts D.P."/>
            <person name="Lin D."/>
            <person name="Hari K."/>
            <person name="Fletcher J."/>
            <person name="Melcher U."/>
            <person name="Blagden T."/>
            <person name="Winegar R.A."/>
        </authorList>
    </citation>
    <scope>NUCLEOTIDE SEQUENCE [LARGE SCALE GENOMIC DNA]</scope>
    <source>
        <strain evidence="1 2">X11-5A</strain>
    </source>
</reference>
<dbReference type="EMBL" id="LHUJ01000265">
    <property type="protein sequence ID" value="KOR42322.1"/>
    <property type="molecule type" value="Genomic_DNA"/>
</dbReference>
<dbReference type="Proteomes" id="UP000036790">
    <property type="component" value="Unassembled WGS sequence"/>
</dbReference>
<sequence length="62" mass="6336">MGCAEECGVLSFQIAKWLDLLAGKAVRDGECVAAAWARTAGGRCVIGIARAVGNTLSGALAW</sequence>
<evidence type="ECO:0000313" key="1">
    <source>
        <dbReference type="EMBL" id="KOR42322.1"/>
    </source>
</evidence>
<name>A0AAP0ZJF2_9XANT</name>
<organism evidence="1 2">
    <name type="scientific">Xanthomonas oryzae</name>
    <dbReference type="NCBI Taxonomy" id="347"/>
    <lineage>
        <taxon>Bacteria</taxon>
        <taxon>Pseudomonadati</taxon>
        <taxon>Pseudomonadota</taxon>
        <taxon>Gammaproteobacteria</taxon>
        <taxon>Lysobacterales</taxon>
        <taxon>Lysobacteraceae</taxon>
        <taxon>Xanthomonas</taxon>
    </lineage>
</organism>
<proteinExistence type="predicted"/>
<accession>A0AAP0ZJF2</accession>
<gene>
    <name evidence="1" type="ORF">ADT25_15170</name>
</gene>
<reference evidence="1 2" key="1">
    <citation type="submission" date="2015-07" db="EMBL/GenBank/DDBJ databases">
        <authorList>
            <consortium name="Consortium for Microbial Forensics and Genomics (microFORGE)"/>
            <person name="Knight B.M."/>
            <person name="Roberts D.P."/>
            <person name="Lin D."/>
            <person name="Hari K."/>
            <person name="Fletcher J."/>
            <person name="Melcher U."/>
            <person name="Blagden T."/>
            <person name="Winegar R.A."/>
        </authorList>
    </citation>
    <scope>NUCLEOTIDE SEQUENCE [LARGE SCALE GENOMIC DNA]</scope>
    <source>
        <strain evidence="1 2">X11-5A</strain>
    </source>
</reference>
<protein>
    <submittedName>
        <fullName evidence="1">Uncharacterized protein</fullName>
    </submittedName>
</protein>
<dbReference type="AlphaFoldDB" id="A0AAP0ZJF2"/>
<comment type="caution">
    <text evidence="1">The sequence shown here is derived from an EMBL/GenBank/DDBJ whole genome shotgun (WGS) entry which is preliminary data.</text>
</comment>